<feature type="region of interest" description="Disordered" evidence="1">
    <location>
        <begin position="420"/>
        <end position="440"/>
    </location>
</feature>
<feature type="compositionally biased region" description="Basic and acidic residues" evidence="1">
    <location>
        <begin position="463"/>
        <end position="479"/>
    </location>
</feature>
<dbReference type="PANTHER" id="PTHR11439">
    <property type="entry name" value="GAG-POL-RELATED RETROTRANSPOSON"/>
    <property type="match status" value="1"/>
</dbReference>
<protein>
    <submittedName>
        <fullName evidence="2">Retrotransposon protein, putative, unclassified</fullName>
    </submittedName>
</protein>
<dbReference type="AlphaFoldDB" id="A0A6L2MP94"/>
<gene>
    <name evidence="2" type="ORF">Tci_047157</name>
</gene>
<dbReference type="EMBL" id="BKCJ010007032">
    <property type="protein sequence ID" value="GEU75179.1"/>
    <property type="molecule type" value="Genomic_DNA"/>
</dbReference>
<dbReference type="CDD" id="cd09272">
    <property type="entry name" value="RNase_HI_RT_Ty1"/>
    <property type="match status" value="1"/>
</dbReference>
<organism evidence="2">
    <name type="scientific">Tanacetum cinerariifolium</name>
    <name type="common">Dalmatian daisy</name>
    <name type="synonym">Chrysanthemum cinerariifolium</name>
    <dbReference type="NCBI Taxonomy" id="118510"/>
    <lineage>
        <taxon>Eukaryota</taxon>
        <taxon>Viridiplantae</taxon>
        <taxon>Streptophyta</taxon>
        <taxon>Embryophyta</taxon>
        <taxon>Tracheophyta</taxon>
        <taxon>Spermatophyta</taxon>
        <taxon>Magnoliopsida</taxon>
        <taxon>eudicotyledons</taxon>
        <taxon>Gunneridae</taxon>
        <taxon>Pentapetalae</taxon>
        <taxon>asterids</taxon>
        <taxon>campanulids</taxon>
        <taxon>Asterales</taxon>
        <taxon>Asteraceae</taxon>
        <taxon>Asteroideae</taxon>
        <taxon>Anthemideae</taxon>
        <taxon>Anthemidinae</taxon>
        <taxon>Tanacetum</taxon>
    </lineage>
</organism>
<reference evidence="2" key="1">
    <citation type="journal article" date="2019" name="Sci. Rep.">
        <title>Draft genome of Tanacetum cinerariifolium, the natural source of mosquito coil.</title>
        <authorList>
            <person name="Yamashiro T."/>
            <person name="Shiraishi A."/>
            <person name="Satake H."/>
            <person name="Nakayama K."/>
        </authorList>
    </citation>
    <scope>NUCLEOTIDE SEQUENCE</scope>
</reference>
<accession>A0A6L2MP94</accession>
<evidence type="ECO:0000313" key="2">
    <source>
        <dbReference type="EMBL" id="GEU75179.1"/>
    </source>
</evidence>
<name>A0A6L2MP94_TANCI</name>
<feature type="region of interest" description="Disordered" evidence="1">
    <location>
        <begin position="455"/>
        <end position="506"/>
    </location>
</feature>
<sequence>MDVKHAFLYGTIKEEVYVDNIIFGSTKKSLCDEFEQIMHNRFQMSSMGELTFFLGLQVNQDKYVGEILKKYGFFSIRSASTPMETHKPLTKDENGEDVNVYLYRSMIGSLMYLTSLRPDIKFSICACSRFQVQPKVSHFHAVPAWTGNPQQEVVNFLMLDYGYNFMLTKILVDNESAICVIKNPIYHSKTKHIEIRHHFIRDSYEKRLIEMVKIHTDNNITDLLTKAFNVGDEAVHKELGDRMEMAVTAASSLEAEQDSEFCDKHNMVAYLEKSEGSEGLHQIIDFLTESHIKYALTENPTIYASLIEQFWQTTALRTIEDGFIAITATIDRNVKVLITEASIKDILNLAILKTKKVYSSSLTKLILRVKKLEGTGKTSKARMKARIVILEDEDAEDPSKQGRSLIEELDMDVDISLVPLHATDQGRKSNDTQTKKRVNTVNTLVNTADVSTASEMVNTAGLKARDKEENEKKSDDSSKPTRKKTLSKKRAVGNDSQESIKKQKLEDDTEKKKLKAYLDIVLEDEFVMEVEYLVTKADGSSKNYKFFSEMLDDFDSQDVMDLHKLVEERYTTTSPEGYDLMLWGDLKTLFEPDEENEL</sequence>
<feature type="compositionally biased region" description="Basic residues" evidence="1">
    <location>
        <begin position="480"/>
        <end position="491"/>
    </location>
</feature>
<evidence type="ECO:0000256" key="1">
    <source>
        <dbReference type="SAM" id="MobiDB-lite"/>
    </source>
</evidence>
<comment type="caution">
    <text evidence="2">The sequence shown here is derived from an EMBL/GenBank/DDBJ whole genome shotgun (WGS) entry which is preliminary data.</text>
</comment>
<proteinExistence type="predicted"/>
<feature type="compositionally biased region" description="Basic and acidic residues" evidence="1">
    <location>
        <begin position="424"/>
        <end position="434"/>
    </location>
</feature>
<dbReference type="PANTHER" id="PTHR11439:SF483">
    <property type="entry name" value="PEPTIDE SYNTHASE GLIP-LIKE, PUTATIVE (AFU_ORTHOLOGUE AFUA_3G12920)-RELATED"/>
    <property type="match status" value="1"/>
</dbReference>